<dbReference type="AlphaFoldDB" id="A0A5D6VWA4"/>
<evidence type="ECO:0000256" key="1">
    <source>
        <dbReference type="ARBA" id="ARBA00023015"/>
    </source>
</evidence>
<feature type="transmembrane region" description="Helical" evidence="4">
    <location>
        <begin position="187"/>
        <end position="203"/>
    </location>
</feature>
<dbReference type="Proteomes" id="UP000323646">
    <property type="component" value="Unassembled WGS sequence"/>
</dbReference>
<feature type="transmembrane region" description="Helical" evidence="4">
    <location>
        <begin position="149"/>
        <end position="167"/>
    </location>
</feature>
<dbReference type="Gene3D" id="1.20.1250.20">
    <property type="entry name" value="MFS general substrate transporter like domains"/>
    <property type="match status" value="1"/>
</dbReference>
<organism evidence="6 7">
    <name type="scientific">Selenomonas ruminis</name>
    <dbReference type="NCBI Taxonomy" id="2593411"/>
    <lineage>
        <taxon>Bacteria</taxon>
        <taxon>Bacillati</taxon>
        <taxon>Bacillota</taxon>
        <taxon>Negativicutes</taxon>
        <taxon>Selenomonadales</taxon>
        <taxon>Selenomonadaceae</taxon>
        <taxon>Selenomonas</taxon>
    </lineage>
</organism>
<feature type="transmembrane region" description="Helical" evidence="4">
    <location>
        <begin position="270"/>
        <end position="294"/>
    </location>
</feature>
<dbReference type="SUPFAM" id="SSF103473">
    <property type="entry name" value="MFS general substrate transporter"/>
    <property type="match status" value="1"/>
</dbReference>
<keyword evidence="4" id="KW-0472">Membrane</keyword>
<feature type="transmembrane region" description="Helical" evidence="4">
    <location>
        <begin position="65"/>
        <end position="84"/>
    </location>
</feature>
<keyword evidence="4" id="KW-1133">Transmembrane helix</keyword>
<feature type="transmembrane region" description="Helical" evidence="4">
    <location>
        <begin position="124"/>
        <end position="143"/>
    </location>
</feature>
<evidence type="ECO:0000256" key="3">
    <source>
        <dbReference type="ARBA" id="ARBA00023163"/>
    </source>
</evidence>
<dbReference type="RefSeq" id="WP_149172222.1">
    <property type="nucleotide sequence ID" value="NZ_VTOY01000015.1"/>
</dbReference>
<dbReference type="PANTHER" id="PTHR44688">
    <property type="entry name" value="DNA-BINDING TRANSCRIPTIONAL ACTIVATOR DEVR_DOSR"/>
    <property type="match status" value="1"/>
</dbReference>
<dbReference type="Pfam" id="PF00196">
    <property type="entry name" value="GerE"/>
    <property type="match status" value="1"/>
</dbReference>
<protein>
    <submittedName>
        <fullName evidence="6">Helix-turn-helix transcriptional regulator</fullName>
    </submittedName>
</protein>
<dbReference type="SUPFAM" id="SSF46894">
    <property type="entry name" value="C-terminal effector domain of the bipartite response regulators"/>
    <property type="match status" value="1"/>
</dbReference>
<feature type="domain" description="HTH luxR-type" evidence="5">
    <location>
        <begin position="408"/>
        <end position="472"/>
    </location>
</feature>
<dbReference type="Gene3D" id="1.10.10.10">
    <property type="entry name" value="Winged helix-like DNA-binding domain superfamily/Winged helix DNA-binding domain"/>
    <property type="match status" value="1"/>
</dbReference>
<dbReference type="PROSITE" id="PS50043">
    <property type="entry name" value="HTH_LUXR_2"/>
    <property type="match status" value="1"/>
</dbReference>
<dbReference type="EMBL" id="VTOY01000015">
    <property type="protein sequence ID" value="TYZ20351.1"/>
    <property type="molecule type" value="Genomic_DNA"/>
</dbReference>
<feature type="transmembrane region" description="Helical" evidence="4">
    <location>
        <begin position="215"/>
        <end position="235"/>
    </location>
</feature>
<evidence type="ECO:0000256" key="4">
    <source>
        <dbReference type="SAM" id="Phobius"/>
    </source>
</evidence>
<evidence type="ECO:0000259" key="5">
    <source>
        <dbReference type="PROSITE" id="PS50043"/>
    </source>
</evidence>
<dbReference type="GO" id="GO:0006355">
    <property type="term" value="P:regulation of DNA-templated transcription"/>
    <property type="evidence" value="ECO:0007669"/>
    <property type="project" value="InterPro"/>
</dbReference>
<dbReference type="CDD" id="cd06170">
    <property type="entry name" value="LuxR_C_like"/>
    <property type="match status" value="1"/>
</dbReference>
<dbReference type="PANTHER" id="PTHR44688:SF16">
    <property type="entry name" value="DNA-BINDING TRANSCRIPTIONAL ACTIVATOR DEVR_DOSR"/>
    <property type="match status" value="1"/>
</dbReference>
<evidence type="ECO:0000256" key="2">
    <source>
        <dbReference type="ARBA" id="ARBA00023125"/>
    </source>
</evidence>
<dbReference type="InterPro" id="IPR036259">
    <property type="entry name" value="MFS_trans_sf"/>
</dbReference>
<keyword evidence="1" id="KW-0805">Transcription regulation</keyword>
<keyword evidence="2" id="KW-0238">DNA-binding</keyword>
<comment type="caution">
    <text evidence="6">The sequence shown here is derived from an EMBL/GenBank/DDBJ whole genome shotgun (WGS) entry which is preliminary data.</text>
</comment>
<evidence type="ECO:0000313" key="7">
    <source>
        <dbReference type="Proteomes" id="UP000323646"/>
    </source>
</evidence>
<keyword evidence="3" id="KW-0804">Transcription</keyword>
<keyword evidence="4" id="KW-0812">Transmembrane</keyword>
<proteinExistence type="predicted"/>
<name>A0A5D6VWA4_9FIRM</name>
<feature type="transmembrane region" description="Helical" evidence="4">
    <location>
        <begin position="90"/>
        <end position="112"/>
    </location>
</feature>
<dbReference type="OrthoDB" id="9780153at2"/>
<dbReference type="PRINTS" id="PR00038">
    <property type="entry name" value="HTHLUXR"/>
</dbReference>
<gene>
    <name evidence="6" type="ORF">FZ040_12090</name>
</gene>
<dbReference type="SMART" id="SM00421">
    <property type="entry name" value="HTH_LUXR"/>
    <property type="match status" value="1"/>
</dbReference>
<evidence type="ECO:0000313" key="6">
    <source>
        <dbReference type="EMBL" id="TYZ20351.1"/>
    </source>
</evidence>
<feature type="transmembrane region" description="Helical" evidence="4">
    <location>
        <begin position="338"/>
        <end position="360"/>
    </location>
</feature>
<sequence length="472" mass="53173">MPWRLVFLYASSFFYNVLIYMVVLEYVPAEDILTANAYFMVLASLGMVSLSLLYRRLSRQRRRNVLTLVQGINLVSLVALFLSADSSYGWYLSLAVFLLSWGYIAACIFYLAARQVKSNLQGRFIGIALALANLGIGLCIYAIPRGPLYVVPVLSGFILQACLLHRIPRYRDRERPLSPQPVLLRNLYLPILIAVMLGLMVGLDDSLFMTYFSAYQPTFAVSRLFTIASFLLAGVLADYAPVYLPLVALIAKVVPLFLRTSLPETEITGLIPLLGYMDAFFTGVLIVFVIRLFLEVAVYTKHPEFWAAMGRGIEMPASAMGALMGASYLNSYSLTSVIIPYLALLLIVVALFYRGLLLYLSVKSRTRPLRLPLPPCIRQGPSTLVAEEVMAEPRAVDSMPKDRPIFSEWQERFGLTQRECEVLQEIIAQKSIAEIAECLCITERTVKYHIGNMLRKTNTKNQRQLRRILQES</sequence>
<reference evidence="6 7" key="1">
    <citation type="submission" date="2019-08" db="EMBL/GenBank/DDBJ databases">
        <title>Selenomonas sp. mPRGC5 and Selenomonas sp. mPRGC8 isolated from ruminal fluid of dairy goat (Capra hircus).</title>
        <authorList>
            <person name="Poothong S."/>
            <person name="Nuengjamnong C."/>
            <person name="Tanasupawat S."/>
        </authorList>
    </citation>
    <scope>NUCLEOTIDE SEQUENCE [LARGE SCALE GENOMIC DNA]</scope>
    <source>
        <strain evidence="7">mPRGC5</strain>
    </source>
</reference>
<accession>A0A5D6VWA4</accession>
<feature type="transmembrane region" description="Helical" evidence="4">
    <location>
        <begin position="7"/>
        <end position="27"/>
    </location>
</feature>
<dbReference type="InterPro" id="IPR016032">
    <property type="entry name" value="Sig_transdc_resp-reg_C-effctor"/>
</dbReference>
<dbReference type="GO" id="GO:0003677">
    <property type="term" value="F:DNA binding"/>
    <property type="evidence" value="ECO:0007669"/>
    <property type="project" value="UniProtKB-KW"/>
</dbReference>
<keyword evidence="7" id="KW-1185">Reference proteome</keyword>
<feature type="transmembrane region" description="Helical" evidence="4">
    <location>
        <begin position="33"/>
        <end position="53"/>
    </location>
</feature>
<dbReference type="InterPro" id="IPR036388">
    <property type="entry name" value="WH-like_DNA-bd_sf"/>
</dbReference>
<dbReference type="InterPro" id="IPR000792">
    <property type="entry name" value="Tscrpt_reg_LuxR_C"/>
</dbReference>